<dbReference type="SUPFAM" id="SSF48371">
    <property type="entry name" value="ARM repeat"/>
    <property type="match status" value="1"/>
</dbReference>
<evidence type="ECO:0000313" key="2">
    <source>
        <dbReference type="Proteomes" id="UP000002875"/>
    </source>
</evidence>
<proteinExistence type="predicted"/>
<accession>A0ABN4ANJ6</accession>
<protein>
    <submittedName>
        <fullName evidence="1">DNA alkylation repair enzyme</fullName>
    </submittedName>
</protein>
<name>A0ABN4ANJ6_EMTOG</name>
<evidence type="ECO:0000313" key="1">
    <source>
        <dbReference type="EMBL" id="AFK03720.1"/>
    </source>
</evidence>
<keyword evidence="2" id="KW-1185">Reference proteome</keyword>
<dbReference type="Pfam" id="PF08713">
    <property type="entry name" value="DNA_alkylation"/>
    <property type="match status" value="1"/>
</dbReference>
<dbReference type="InterPro" id="IPR016024">
    <property type="entry name" value="ARM-type_fold"/>
</dbReference>
<dbReference type="PANTHER" id="PTHR34070">
    <property type="entry name" value="ARMADILLO-TYPE FOLD"/>
    <property type="match status" value="1"/>
</dbReference>
<dbReference type="PANTHER" id="PTHR34070:SF1">
    <property type="entry name" value="DNA ALKYLATION REPAIR PROTEIN"/>
    <property type="match status" value="1"/>
</dbReference>
<dbReference type="CDD" id="cd06561">
    <property type="entry name" value="AlkD_like"/>
    <property type="match status" value="1"/>
</dbReference>
<dbReference type="InterPro" id="IPR014825">
    <property type="entry name" value="DNA_alkylation"/>
</dbReference>
<sequence length="233" mass="27267">MTSITDALKAIATEERAQASAWFFKTGKGQYGEGDIFIGISNPDLRTICKKYNSLNFSELQDLLNSPIHEYRFAALIILVEQMKKAKSEDLRSKIYEFYLDNTHRINNWDLVDCSARDIVGLYLFDKDRSILYDMARTNHLWTQRIAIIATFYFINKKQFLDTLKISEILLTHKHDLIHKAVGWALREAWKKGANQQVEVFLEKNIGRIPRTALRYAIEKMTDEQKKYFMTLK</sequence>
<dbReference type="EMBL" id="CP002961">
    <property type="protein sequence ID" value="AFK03720.1"/>
    <property type="molecule type" value="Genomic_DNA"/>
</dbReference>
<gene>
    <name evidence="1" type="ordered locus">Emtol_2584</name>
</gene>
<dbReference type="RefSeq" id="WP_015029417.1">
    <property type="nucleotide sequence ID" value="NC_018748.1"/>
</dbReference>
<dbReference type="Gene3D" id="1.25.10.90">
    <property type="match status" value="1"/>
</dbReference>
<dbReference type="Proteomes" id="UP000002875">
    <property type="component" value="Chromosome"/>
</dbReference>
<organism evidence="1 2">
    <name type="scientific">Emticicia oligotrophica (strain DSM 17448 / CIP 109782 / MTCC 6937 / GPTSA100-15)</name>
    <dbReference type="NCBI Taxonomy" id="929562"/>
    <lineage>
        <taxon>Bacteria</taxon>
        <taxon>Pseudomonadati</taxon>
        <taxon>Bacteroidota</taxon>
        <taxon>Cytophagia</taxon>
        <taxon>Cytophagales</taxon>
        <taxon>Leadbetterellaceae</taxon>
        <taxon>Emticicia</taxon>
    </lineage>
</organism>
<reference evidence="1 2" key="1">
    <citation type="submission" date="2011-07" db="EMBL/GenBank/DDBJ databases">
        <title>The complete genome of chromosome of Emticicia oligotrophica DSM 17448.</title>
        <authorList>
            <consortium name="US DOE Joint Genome Institute (JGI-PGF)"/>
            <person name="Lucas S."/>
            <person name="Han J."/>
            <person name="Lapidus A."/>
            <person name="Bruce D."/>
            <person name="Goodwin L."/>
            <person name="Pitluck S."/>
            <person name="Peters L."/>
            <person name="Kyrpides N."/>
            <person name="Mavromatis K."/>
            <person name="Ivanova N."/>
            <person name="Ovchinnikova G."/>
            <person name="Teshima H."/>
            <person name="Detter J.C."/>
            <person name="Tapia R."/>
            <person name="Han C."/>
            <person name="Land M."/>
            <person name="Hauser L."/>
            <person name="Markowitz V."/>
            <person name="Cheng J.-F."/>
            <person name="Hugenholtz P."/>
            <person name="Woyke T."/>
            <person name="Wu D."/>
            <person name="Tindall B."/>
            <person name="Pomrenke H."/>
            <person name="Brambilla E."/>
            <person name="Klenk H.-P."/>
            <person name="Eisen J.A."/>
        </authorList>
    </citation>
    <scope>NUCLEOTIDE SEQUENCE [LARGE SCALE GENOMIC DNA]</scope>
    <source>
        <strain evidence="1 2">DSM 17448</strain>
    </source>
</reference>